<dbReference type="AlphaFoldDB" id="A0AA45WNF1"/>
<evidence type="ECO:0000313" key="3">
    <source>
        <dbReference type="Proteomes" id="UP001157946"/>
    </source>
</evidence>
<keyword evidence="3" id="KW-1185">Reference proteome</keyword>
<reference evidence="2" key="1">
    <citation type="submission" date="2017-05" db="EMBL/GenBank/DDBJ databases">
        <authorList>
            <person name="Varghese N."/>
            <person name="Submissions S."/>
        </authorList>
    </citation>
    <scope>NUCLEOTIDE SEQUENCE</scope>
    <source>
        <strain evidence="2">DSM 45262</strain>
    </source>
</reference>
<dbReference type="Proteomes" id="UP001157946">
    <property type="component" value="Unassembled WGS sequence"/>
</dbReference>
<protein>
    <submittedName>
        <fullName evidence="2">Uncharacterized protein</fullName>
    </submittedName>
</protein>
<feature type="region of interest" description="Disordered" evidence="1">
    <location>
        <begin position="35"/>
        <end position="75"/>
    </location>
</feature>
<sequence>MNIKDVQNELNQLRNQFSNEVNALKEQLAQLQQSMDRLSQTQSFHQPASVQEQMSQQIISRTTQPDHEAHQYTGR</sequence>
<feature type="compositionally biased region" description="Basic and acidic residues" evidence="1">
    <location>
        <begin position="64"/>
        <end position="75"/>
    </location>
</feature>
<gene>
    <name evidence="2" type="ORF">SAMN06265361_10381</name>
</gene>
<feature type="compositionally biased region" description="Polar residues" evidence="1">
    <location>
        <begin position="35"/>
        <end position="63"/>
    </location>
</feature>
<accession>A0AA45WNF1</accession>
<name>A0AA45WNF1_9BACL</name>
<dbReference type="RefSeq" id="WP_102992514.1">
    <property type="nucleotide sequence ID" value="NZ_FXTU01000003.1"/>
</dbReference>
<organism evidence="2 3">
    <name type="scientific">Laceyella tengchongensis</name>
    <dbReference type="NCBI Taxonomy" id="574699"/>
    <lineage>
        <taxon>Bacteria</taxon>
        <taxon>Bacillati</taxon>
        <taxon>Bacillota</taxon>
        <taxon>Bacilli</taxon>
        <taxon>Bacillales</taxon>
        <taxon>Thermoactinomycetaceae</taxon>
        <taxon>Laceyella</taxon>
    </lineage>
</organism>
<comment type="caution">
    <text evidence="2">The sequence shown here is derived from an EMBL/GenBank/DDBJ whole genome shotgun (WGS) entry which is preliminary data.</text>
</comment>
<dbReference type="EMBL" id="FXTU01000003">
    <property type="protein sequence ID" value="SMP17768.1"/>
    <property type="molecule type" value="Genomic_DNA"/>
</dbReference>
<evidence type="ECO:0000256" key="1">
    <source>
        <dbReference type="SAM" id="MobiDB-lite"/>
    </source>
</evidence>
<proteinExistence type="predicted"/>
<evidence type="ECO:0000313" key="2">
    <source>
        <dbReference type="EMBL" id="SMP17768.1"/>
    </source>
</evidence>